<proteinExistence type="predicted"/>
<reference evidence="1 2" key="1">
    <citation type="journal article" date="2019" name="Int. J. Syst. Evol. Microbiol.">
        <title>The Global Catalogue of Microorganisms (GCM) 10K type strain sequencing project: providing services to taxonomists for standard genome sequencing and annotation.</title>
        <authorList>
            <consortium name="The Broad Institute Genomics Platform"/>
            <consortium name="The Broad Institute Genome Sequencing Center for Infectious Disease"/>
            <person name="Wu L."/>
            <person name="Ma J."/>
        </authorList>
    </citation>
    <scope>NUCLEOTIDE SEQUENCE [LARGE SCALE GENOMIC DNA]</scope>
    <source>
        <strain evidence="1 2">JCM 14718</strain>
    </source>
</reference>
<gene>
    <name evidence="1" type="ORF">GCM10009765_43690</name>
</gene>
<sequence length="149" mass="16276">MSYPSLPHVFLLRSDPIEPFCQCDPTIPLLINTREQMMQFLVLSHTKPGATDAQVGEHIAAEIERAWSYYLTGIIRQIFARTAPAAPGAVLVIEAEQLTQAQELMDQMPLARAGLATFEVIPIGPFAPWNVLMSKIDTVVGDAKADASA</sequence>
<accession>A0ABN2HLT4</accession>
<dbReference type="Proteomes" id="UP001500618">
    <property type="component" value="Unassembled WGS sequence"/>
</dbReference>
<dbReference type="EMBL" id="BAAANY010000017">
    <property type="protein sequence ID" value="GAA1689596.1"/>
    <property type="molecule type" value="Genomic_DNA"/>
</dbReference>
<comment type="caution">
    <text evidence="1">The sequence shown here is derived from an EMBL/GenBank/DDBJ whole genome shotgun (WGS) entry which is preliminary data.</text>
</comment>
<evidence type="ECO:0000313" key="2">
    <source>
        <dbReference type="Proteomes" id="UP001500618"/>
    </source>
</evidence>
<dbReference type="Gene3D" id="3.30.70.1060">
    <property type="entry name" value="Dimeric alpha+beta barrel"/>
    <property type="match status" value="1"/>
</dbReference>
<evidence type="ECO:0000313" key="1">
    <source>
        <dbReference type="EMBL" id="GAA1689596.1"/>
    </source>
</evidence>
<organism evidence="1 2">
    <name type="scientific">Fodinicola feengrottensis</name>
    <dbReference type="NCBI Taxonomy" id="435914"/>
    <lineage>
        <taxon>Bacteria</taxon>
        <taxon>Bacillati</taxon>
        <taxon>Actinomycetota</taxon>
        <taxon>Actinomycetes</taxon>
        <taxon>Mycobacteriales</taxon>
        <taxon>Fodinicola</taxon>
    </lineage>
</organism>
<keyword evidence="2" id="KW-1185">Reference proteome</keyword>
<evidence type="ECO:0008006" key="3">
    <source>
        <dbReference type="Google" id="ProtNLM"/>
    </source>
</evidence>
<protein>
    <recommendedName>
        <fullName evidence="3">YCII-related domain-containing protein</fullName>
    </recommendedName>
</protein>
<name>A0ABN2HLT4_9ACTN</name>